<dbReference type="Proteomes" id="UP000195569">
    <property type="component" value="Unassembled WGS sequence"/>
</dbReference>
<name>A0A1N7RJI4_9BURK</name>
<dbReference type="RefSeq" id="WP_143810879.1">
    <property type="nucleotide sequence ID" value="NZ_CYGY02000002.1"/>
</dbReference>
<sequence length="81" mass="8605">MFSLIVDSAIAFASLLPERTHLEPGGNIAIRHIGAVPHSHGRVSTREERAQQRARHAPGGGVAARKLWCAEAGILLKGEGC</sequence>
<evidence type="ECO:0000256" key="1">
    <source>
        <dbReference type="SAM" id="MobiDB-lite"/>
    </source>
</evidence>
<evidence type="ECO:0000313" key="2">
    <source>
        <dbReference type="EMBL" id="SIT35278.1"/>
    </source>
</evidence>
<reference evidence="2" key="1">
    <citation type="submission" date="2016-12" db="EMBL/GenBank/DDBJ databases">
        <authorList>
            <person name="Moulin L."/>
        </authorList>
    </citation>
    <scope>NUCLEOTIDE SEQUENCE [LARGE SCALE GENOMIC DNA]</scope>
    <source>
        <strain evidence="2">STM 7183</strain>
    </source>
</reference>
<proteinExistence type="predicted"/>
<dbReference type="AlphaFoldDB" id="A0A1N7RJI4"/>
<keyword evidence="3" id="KW-1185">Reference proteome</keyword>
<accession>A0A1N7RJI4</accession>
<protein>
    <submittedName>
        <fullName evidence="2">Uncharacterized protein</fullName>
    </submittedName>
</protein>
<dbReference type="EMBL" id="CYGY02000002">
    <property type="protein sequence ID" value="SIT35278.1"/>
    <property type="molecule type" value="Genomic_DNA"/>
</dbReference>
<gene>
    <name evidence="2" type="ORF">BN2476_20109</name>
</gene>
<comment type="caution">
    <text evidence="2">The sequence shown here is derived from an EMBL/GenBank/DDBJ whole genome shotgun (WGS) entry which is preliminary data.</text>
</comment>
<organism evidence="2 3">
    <name type="scientific">Paraburkholderia piptadeniae</name>
    <dbReference type="NCBI Taxonomy" id="1701573"/>
    <lineage>
        <taxon>Bacteria</taxon>
        <taxon>Pseudomonadati</taxon>
        <taxon>Pseudomonadota</taxon>
        <taxon>Betaproteobacteria</taxon>
        <taxon>Burkholderiales</taxon>
        <taxon>Burkholderiaceae</taxon>
        <taxon>Paraburkholderia</taxon>
    </lineage>
</organism>
<feature type="region of interest" description="Disordered" evidence="1">
    <location>
        <begin position="39"/>
        <end position="58"/>
    </location>
</feature>
<evidence type="ECO:0000313" key="3">
    <source>
        <dbReference type="Proteomes" id="UP000195569"/>
    </source>
</evidence>